<protein>
    <submittedName>
        <fullName evidence="1">Uncharacterized protein</fullName>
    </submittedName>
</protein>
<organism evidence="1 2">
    <name type="scientific">Xylanibacter ruminicola</name>
    <name type="common">Prevotella ruminicola</name>
    <dbReference type="NCBI Taxonomy" id="839"/>
    <lineage>
        <taxon>Bacteria</taxon>
        <taxon>Pseudomonadati</taxon>
        <taxon>Bacteroidota</taxon>
        <taxon>Bacteroidia</taxon>
        <taxon>Bacteroidales</taxon>
        <taxon>Prevotellaceae</taxon>
        <taxon>Xylanibacter</taxon>
    </lineage>
</organism>
<reference evidence="1 2" key="1">
    <citation type="submission" date="2016-10" db="EMBL/GenBank/DDBJ databases">
        <authorList>
            <person name="de Groot N.N."/>
        </authorList>
    </citation>
    <scope>NUCLEOTIDE SEQUENCE [LARGE SCALE GENOMIC DNA]</scope>
    <source>
        <strain evidence="1 2">AR32</strain>
    </source>
</reference>
<dbReference type="Proteomes" id="UP000236735">
    <property type="component" value="Unassembled WGS sequence"/>
</dbReference>
<proteinExistence type="predicted"/>
<accession>A0A1H5X9S0</accession>
<name>A0A1H5X9S0_XYLRU</name>
<dbReference type="AlphaFoldDB" id="A0A1H5X9S0"/>
<evidence type="ECO:0000313" key="1">
    <source>
        <dbReference type="EMBL" id="SEG08097.1"/>
    </source>
</evidence>
<evidence type="ECO:0000313" key="2">
    <source>
        <dbReference type="Proteomes" id="UP000236735"/>
    </source>
</evidence>
<gene>
    <name evidence="1" type="ORF">SAMN05216354_2705</name>
</gene>
<dbReference type="RefSeq" id="WP_094422104.1">
    <property type="nucleotide sequence ID" value="NZ_FNUV01000008.1"/>
</dbReference>
<dbReference type="EMBL" id="FNUV01000008">
    <property type="protein sequence ID" value="SEG08097.1"/>
    <property type="molecule type" value="Genomic_DNA"/>
</dbReference>
<sequence length="193" mass="21676">MNQQNSPFPLFFTLERVENGYILTAKENTGSLSQEPKFRKEVVAEDKISSRVGQLLNLEAMTKERPLLFHVEAVNEGTYKTESDVPADHVMEAKLAFVHIKSKNIPADTVLVLQLTDTHSIEVCGDKAEKLAKDNGISITRTGGIPVLRLPDNKDGKKLLASFCNRPQLLTTTQKEILQWYNEHKVVMESKAK</sequence>